<evidence type="ECO:0000313" key="2">
    <source>
        <dbReference type="EMBL" id="XCD03708.1"/>
    </source>
</evidence>
<evidence type="ECO:0000256" key="1">
    <source>
        <dbReference type="SAM" id="MobiDB-lite"/>
    </source>
</evidence>
<protein>
    <submittedName>
        <fullName evidence="2">Uncharacterized protein</fullName>
    </submittedName>
</protein>
<proteinExistence type="predicted"/>
<accession>A0AAU8AX82</accession>
<dbReference type="EMBL" id="PP511379">
    <property type="protein sequence ID" value="XCD03708.1"/>
    <property type="molecule type" value="Genomic_DNA"/>
</dbReference>
<feature type="compositionally biased region" description="Polar residues" evidence="1">
    <location>
        <begin position="487"/>
        <end position="500"/>
    </location>
</feature>
<feature type="region of interest" description="Disordered" evidence="1">
    <location>
        <begin position="485"/>
        <end position="512"/>
    </location>
</feature>
<sequence>METNVLLPAHEMTTAQCVIECSGYLRTIANQEFEGEDWQTAPKYRRRNLLTDFLACIELTGEEFAELCGLIGFQLSKTTTAKLAKFTVIAYDWQGEANGEATADILAALNKCEGVTLIEQCGYRPQARTYDLLRFHIAAFWRCLVNELRSLCLGIGLVVYPKEIPAQATETPRIVRVEIVRDFDKSYYANLYGENGGCHNLSKEYTDFRTLKTLCKKEYGVNLPNLSQIEFETHGRKSYAYISTETPQISTETAKAENAPTEGAKREEISANCLYWDFLSQTIKERMCALTKVTEHLYYIDNGGKYVTLARFLNGVYWIEQCNAQYLRDAFDAARPEYNNILRGLNAYQTAEDFVAKYESRIENGCYLGEFDTELYKRITDITQTAETINVSVEGEKEAERAENKSKAERMKSKYDITEQLERIRVTFLSLPDWDLEPRLGRMALAEDICKRYLENINQHLGLYDETEFCRYSDLKIPQSVYAAPQSPETPQTVECTTDTPKPRETARKPQNRGIVNTRHSRLGANGYAMLDNASATLTAMHVPRECSTADAAYWQPRPNSLHWQTSHAIFMQDINPPHCTTGKKMRTKSKHDIAQQITRICKRHGSHRLYASALGIAIRYNAAISETIRNRRLYQLYMKCHYAFSGALIPCHKFTASRLLHAMEFSQYPASIYAKQTEV</sequence>
<organism evidence="2">
    <name type="scientific">Dulem virus 40</name>
    <dbReference type="NCBI Taxonomy" id="3145758"/>
    <lineage>
        <taxon>Viruses</taxon>
        <taxon>Duplodnaviria</taxon>
        <taxon>Heunggongvirae</taxon>
        <taxon>Uroviricota</taxon>
        <taxon>Caudoviricetes</taxon>
    </lineage>
</organism>
<reference evidence="2" key="1">
    <citation type="submission" date="2024-03" db="EMBL/GenBank/DDBJ databases">
        <title>Diverse circular DNA viruses in blood, oral, and fecal samples of captive lemurs.</title>
        <authorList>
            <person name="Paietta E.N."/>
            <person name="Kraberger S."/>
            <person name="Lund M.C."/>
            <person name="Custer J.M."/>
            <person name="Vargas K.M."/>
            <person name="Ehmke E.E."/>
            <person name="Yoder A.D."/>
            <person name="Varsani A."/>
        </authorList>
    </citation>
    <scope>NUCLEOTIDE SEQUENCE</scope>
    <source>
        <strain evidence="2">Duke_21_1</strain>
    </source>
</reference>
<name>A0AAU8AX82_9CAUD</name>